<evidence type="ECO:0000259" key="3">
    <source>
        <dbReference type="PROSITE" id="PS51671"/>
    </source>
</evidence>
<gene>
    <name evidence="4" type="ORF">CVIRNUC_008222</name>
</gene>
<dbReference type="PROSITE" id="PS51671">
    <property type="entry name" value="ACT"/>
    <property type="match status" value="2"/>
</dbReference>
<accession>A0AAV1IEA1</accession>
<proteinExistence type="predicted"/>
<evidence type="ECO:0000256" key="2">
    <source>
        <dbReference type="SAM" id="MobiDB-lite"/>
    </source>
</evidence>
<dbReference type="PANTHER" id="PTHR31096:SF22">
    <property type="entry name" value="ACT DOMAIN-CONTAINING PROTEIN ACR4"/>
    <property type="match status" value="1"/>
</dbReference>
<feature type="compositionally biased region" description="Low complexity" evidence="2">
    <location>
        <begin position="368"/>
        <end position="385"/>
    </location>
</feature>
<dbReference type="SUPFAM" id="SSF55021">
    <property type="entry name" value="ACT-like"/>
    <property type="match status" value="2"/>
</dbReference>
<feature type="domain" description="ACT" evidence="3">
    <location>
        <begin position="260"/>
        <end position="339"/>
    </location>
</feature>
<name>A0AAV1IEA1_9CHLO</name>
<reference evidence="4 5" key="1">
    <citation type="submission" date="2023-10" db="EMBL/GenBank/DDBJ databases">
        <authorList>
            <person name="Maclean D."/>
            <person name="Macfadyen A."/>
        </authorList>
    </citation>
    <scope>NUCLEOTIDE SEQUENCE [LARGE SCALE GENOMIC DNA]</scope>
</reference>
<keyword evidence="1" id="KW-0677">Repeat</keyword>
<feature type="region of interest" description="Disordered" evidence="2">
    <location>
        <begin position="366"/>
        <end position="385"/>
    </location>
</feature>
<protein>
    <recommendedName>
        <fullName evidence="3">ACT domain-containing protein</fullName>
    </recommendedName>
</protein>
<dbReference type="Proteomes" id="UP001314263">
    <property type="component" value="Unassembled WGS sequence"/>
</dbReference>
<sequence>MALQPSHGSNGPEGIVSPPGHFTDDFAYASSVIGIHRTFGRVSVIPGDWSAPLPAWANRRVPQPWAGNNAQAKHPKLLATFLVIQSTSRAEEVQCGYEIRAVCPSGDSMSYSTFGPLGTRRSSVASFQEWKQQERNQQGGQRGQDLAEYATLALRIDPSRVEVDNESSPTCSVLRIDSANRPGTLIEVVQYLLGLGLCVRSATISSDRSWFYDVFDITEADGSKVESPRKLEALAQMLSAEDGSNALIDDGVHASPESTVIELSGPDRAGKLAEVTKLLMNNGCNVRSAAVWTYKGRVAFVLSVLEKNTPIADSTKLQRLSQIMLDIMGGSLGIVSIAQARGQVHHDRRLHQMMLAEDCKAWDMRSGAPPDSAAPMRPPSSASARLAGLSSSSACLPSHGSPTDSASSLHAECSLAAQESVCDEGGSSTFRSTKHSKPDVSIVRCKHTGYWLVNISCKDRNKLLFDTVCTLADLDYDVYHATIKSSDGIASQEYYVRPRFGFPWDAQRARKLAAMLEASIQRRFPRGLKVHVQSVDSFGCLAALTAVLRDAGLTITRAKVRTNAAHNMCGHTFYVMDANGAAPQRSTVEAACAHVGGHLMEPSSEQAPLSSSGTISFSFMGQQWSSSWGGSAGSPDSGVFSGSA</sequence>
<dbReference type="InterPro" id="IPR002912">
    <property type="entry name" value="ACT_dom"/>
</dbReference>
<dbReference type="AlphaFoldDB" id="A0AAV1IEA1"/>
<dbReference type="InterPro" id="IPR040217">
    <property type="entry name" value="ACR1-12"/>
</dbReference>
<dbReference type="Gene3D" id="3.30.70.260">
    <property type="match status" value="1"/>
</dbReference>
<keyword evidence="5" id="KW-1185">Reference proteome</keyword>
<evidence type="ECO:0000313" key="5">
    <source>
        <dbReference type="Proteomes" id="UP001314263"/>
    </source>
</evidence>
<dbReference type="EMBL" id="CAUYUE010000011">
    <property type="protein sequence ID" value="CAK0785017.1"/>
    <property type="molecule type" value="Genomic_DNA"/>
</dbReference>
<comment type="caution">
    <text evidence="4">The sequence shown here is derived from an EMBL/GenBank/DDBJ whole genome shotgun (WGS) entry which is preliminary data.</text>
</comment>
<dbReference type="PANTHER" id="PTHR31096">
    <property type="entry name" value="ACT DOMAIN-CONTAINING PROTEIN ACR4-RELATED"/>
    <property type="match status" value="1"/>
</dbReference>
<evidence type="ECO:0000256" key="1">
    <source>
        <dbReference type="ARBA" id="ARBA00022737"/>
    </source>
</evidence>
<evidence type="ECO:0000313" key="4">
    <source>
        <dbReference type="EMBL" id="CAK0785017.1"/>
    </source>
</evidence>
<organism evidence="4 5">
    <name type="scientific">Coccomyxa viridis</name>
    <dbReference type="NCBI Taxonomy" id="1274662"/>
    <lineage>
        <taxon>Eukaryota</taxon>
        <taxon>Viridiplantae</taxon>
        <taxon>Chlorophyta</taxon>
        <taxon>core chlorophytes</taxon>
        <taxon>Trebouxiophyceae</taxon>
        <taxon>Trebouxiophyceae incertae sedis</taxon>
        <taxon>Coccomyxaceae</taxon>
        <taxon>Coccomyxa</taxon>
    </lineage>
</organism>
<dbReference type="InterPro" id="IPR045865">
    <property type="entry name" value="ACT-like_dom_sf"/>
</dbReference>
<feature type="domain" description="ACT" evidence="3">
    <location>
        <begin position="173"/>
        <end position="250"/>
    </location>
</feature>